<feature type="domain" description="Cyclin N-terminal" evidence="2">
    <location>
        <begin position="109"/>
        <end position="187"/>
    </location>
</feature>
<name>A0A059F1V6_9MICR</name>
<keyword evidence="1" id="KW-0812">Transmembrane</keyword>
<feature type="transmembrane region" description="Helical" evidence="1">
    <location>
        <begin position="103"/>
        <end position="122"/>
    </location>
</feature>
<dbReference type="AlphaFoldDB" id="A0A059F1V6"/>
<dbReference type="InterPro" id="IPR006671">
    <property type="entry name" value="Cyclin_N"/>
</dbReference>
<keyword evidence="1" id="KW-1133">Transmembrane helix</keyword>
<evidence type="ECO:0000313" key="4">
    <source>
        <dbReference type="Proteomes" id="UP000030655"/>
    </source>
</evidence>
<protein>
    <recommendedName>
        <fullName evidence="2">Cyclin N-terminal domain-containing protein</fullName>
    </recommendedName>
</protein>
<dbReference type="VEuPathDB" id="MicrosporidiaDB:H312_01589"/>
<keyword evidence="1" id="KW-0472">Membrane</keyword>
<dbReference type="HOGENOM" id="CLU_1331640_0_0_1"/>
<evidence type="ECO:0000313" key="3">
    <source>
        <dbReference type="EMBL" id="KCZ80984.1"/>
    </source>
</evidence>
<evidence type="ECO:0000256" key="1">
    <source>
        <dbReference type="SAM" id="Phobius"/>
    </source>
</evidence>
<reference evidence="4" key="1">
    <citation type="submission" date="2013-02" db="EMBL/GenBank/DDBJ databases">
        <authorList>
            <consortium name="The Broad Institute Genome Sequencing Platform"/>
            <person name="Cuomo C."/>
            <person name="Becnel J."/>
            <person name="Sanscrainte N."/>
            <person name="Walker B."/>
            <person name="Young S.K."/>
            <person name="Zeng Q."/>
            <person name="Gargeya S."/>
            <person name="Fitzgerald M."/>
            <person name="Haas B."/>
            <person name="Abouelleil A."/>
            <person name="Alvarado L."/>
            <person name="Arachchi H.M."/>
            <person name="Berlin A.M."/>
            <person name="Chapman S.B."/>
            <person name="Dewar J."/>
            <person name="Goldberg J."/>
            <person name="Griggs A."/>
            <person name="Gujja S."/>
            <person name="Hansen M."/>
            <person name="Howarth C."/>
            <person name="Imamovic A."/>
            <person name="Larimer J."/>
            <person name="McCowan C."/>
            <person name="Murphy C."/>
            <person name="Neiman D."/>
            <person name="Pearson M."/>
            <person name="Priest M."/>
            <person name="Roberts A."/>
            <person name="Saif S."/>
            <person name="Shea T."/>
            <person name="Sisk P."/>
            <person name="Sykes S."/>
            <person name="Wortman J."/>
            <person name="Nusbaum C."/>
            <person name="Birren B."/>
        </authorList>
    </citation>
    <scope>NUCLEOTIDE SEQUENCE [LARGE SCALE GENOMIC DNA]</scope>
    <source>
        <strain evidence="4">PRA339</strain>
    </source>
</reference>
<dbReference type="InterPro" id="IPR036915">
    <property type="entry name" value="Cyclin-like_sf"/>
</dbReference>
<proteinExistence type="predicted"/>
<dbReference type="Proteomes" id="UP000030655">
    <property type="component" value="Unassembled WGS sequence"/>
</dbReference>
<dbReference type="SUPFAM" id="SSF47954">
    <property type="entry name" value="Cyclin-like"/>
    <property type="match status" value="1"/>
</dbReference>
<accession>A0A059F1V6</accession>
<dbReference type="Pfam" id="PF00134">
    <property type="entry name" value="Cyclin_N"/>
    <property type="match status" value="1"/>
</dbReference>
<gene>
    <name evidence="3" type="ORF">H312_01589</name>
</gene>
<dbReference type="Gene3D" id="1.10.472.10">
    <property type="entry name" value="Cyclin-like"/>
    <property type="match status" value="1"/>
</dbReference>
<sequence>MDFDNLNNSLIEEKIELNNIPKKGIMIINSCKNKLNAMNKINNNTHYQLRELNRIIKRDKIDLAEKINQLGFKERVIYDGFLTFVMKSNEISDWHYFLLTEKLLIYPSQILITALIIFKRFIKMTTRISQNLSCFFKLFLGCILLASKCIDDFSYQGEDVMNQWNGDPASILKIESHILKTIDFDLNIKDSEYKWVIYHISTVNNK</sequence>
<evidence type="ECO:0000259" key="2">
    <source>
        <dbReference type="Pfam" id="PF00134"/>
    </source>
</evidence>
<dbReference type="OrthoDB" id="2187915at2759"/>
<keyword evidence="4" id="KW-1185">Reference proteome</keyword>
<dbReference type="EMBL" id="KK365154">
    <property type="protein sequence ID" value="KCZ80984.1"/>
    <property type="molecule type" value="Genomic_DNA"/>
</dbReference>
<organism evidence="3 4">
    <name type="scientific">Anncaliia algerae PRA339</name>
    <dbReference type="NCBI Taxonomy" id="1288291"/>
    <lineage>
        <taxon>Eukaryota</taxon>
        <taxon>Fungi</taxon>
        <taxon>Fungi incertae sedis</taxon>
        <taxon>Microsporidia</taxon>
        <taxon>Tubulinosematoidea</taxon>
        <taxon>Tubulinosematidae</taxon>
        <taxon>Anncaliia</taxon>
    </lineage>
</organism>
<reference evidence="3 4" key="2">
    <citation type="submission" date="2014-03" db="EMBL/GenBank/DDBJ databases">
        <title>The Genome Sequence of Anncaliia algerae insect isolate PRA339.</title>
        <authorList>
            <consortium name="The Broad Institute Genome Sequencing Platform"/>
            <consortium name="The Broad Institute Genome Sequencing Center for Infectious Disease"/>
            <person name="Cuomo C."/>
            <person name="Becnel J."/>
            <person name="Sanscrainte N."/>
            <person name="Walker B."/>
            <person name="Young S.K."/>
            <person name="Zeng Q."/>
            <person name="Gargeya S."/>
            <person name="Fitzgerald M."/>
            <person name="Haas B."/>
            <person name="Abouelleil A."/>
            <person name="Alvarado L."/>
            <person name="Arachchi H.M."/>
            <person name="Berlin A.M."/>
            <person name="Chapman S.B."/>
            <person name="Dewar J."/>
            <person name="Goldberg J."/>
            <person name="Griggs A."/>
            <person name="Gujja S."/>
            <person name="Hansen M."/>
            <person name="Howarth C."/>
            <person name="Imamovic A."/>
            <person name="Larimer J."/>
            <person name="McCowan C."/>
            <person name="Murphy C."/>
            <person name="Neiman D."/>
            <person name="Pearson M."/>
            <person name="Priest M."/>
            <person name="Roberts A."/>
            <person name="Saif S."/>
            <person name="Shea T."/>
            <person name="Sisk P."/>
            <person name="Sykes S."/>
            <person name="Wortman J."/>
            <person name="Nusbaum C."/>
            <person name="Birren B."/>
        </authorList>
    </citation>
    <scope>NUCLEOTIDE SEQUENCE [LARGE SCALE GENOMIC DNA]</scope>
    <source>
        <strain evidence="3 4">PRA339</strain>
    </source>
</reference>